<gene>
    <name evidence="3" type="ORF">AKJ55_01815</name>
</gene>
<proteinExistence type="inferred from homology"/>
<protein>
    <recommendedName>
        <fullName evidence="2">Glycosyl hydrolases family 2 sugar binding domain-containing protein</fullName>
    </recommendedName>
</protein>
<evidence type="ECO:0000313" key="3">
    <source>
        <dbReference type="EMBL" id="KXB07854.1"/>
    </source>
</evidence>
<dbReference type="PANTHER" id="PTHR42732:SF3">
    <property type="entry name" value="HYDROLASE"/>
    <property type="match status" value="1"/>
</dbReference>
<evidence type="ECO:0000313" key="4">
    <source>
        <dbReference type="Proteomes" id="UP000070633"/>
    </source>
</evidence>
<organism evidence="3 4">
    <name type="scientific">candidate division MSBL1 archaeon SCGC-AAA382M17</name>
    <dbReference type="NCBI Taxonomy" id="1698284"/>
    <lineage>
        <taxon>Archaea</taxon>
        <taxon>Methanobacteriati</taxon>
        <taxon>Methanobacteriota</taxon>
        <taxon>candidate division MSBL1</taxon>
    </lineage>
</organism>
<keyword evidence="4" id="KW-1185">Reference proteome</keyword>
<dbReference type="SUPFAM" id="SSF49785">
    <property type="entry name" value="Galactose-binding domain-like"/>
    <property type="match status" value="1"/>
</dbReference>
<dbReference type="Pfam" id="PF02837">
    <property type="entry name" value="Glyco_hydro_2_N"/>
    <property type="match status" value="1"/>
</dbReference>
<comment type="similarity">
    <text evidence="1">Belongs to the glycosyl hydrolase 2 family.</text>
</comment>
<accession>A0ABR5TJ51</accession>
<evidence type="ECO:0000256" key="1">
    <source>
        <dbReference type="ARBA" id="ARBA00007401"/>
    </source>
</evidence>
<dbReference type="InterPro" id="IPR051913">
    <property type="entry name" value="GH2_Domain-Containing"/>
</dbReference>
<dbReference type="PANTHER" id="PTHR42732">
    <property type="entry name" value="BETA-GALACTOSIDASE"/>
    <property type="match status" value="1"/>
</dbReference>
<sequence>MNLNGQWNFAFDPGKSGVEQGWHKDPSGFDKMITVPFCMESKRSGIEYIDFMPMVWYHRTVDIPDNWRGQRIFLHFGAVDYECRVWVNGRQVGRHYGGSSSFSFEITEALKEKR</sequence>
<dbReference type="InterPro" id="IPR006104">
    <property type="entry name" value="Glyco_hydro_2_N"/>
</dbReference>
<evidence type="ECO:0000259" key="2">
    <source>
        <dbReference type="Pfam" id="PF02837"/>
    </source>
</evidence>
<dbReference type="EMBL" id="LHYI01000048">
    <property type="protein sequence ID" value="KXB07854.1"/>
    <property type="molecule type" value="Genomic_DNA"/>
</dbReference>
<dbReference type="InterPro" id="IPR008979">
    <property type="entry name" value="Galactose-bd-like_sf"/>
</dbReference>
<comment type="caution">
    <text evidence="3">The sequence shown here is derived from an EMBL/GenBank/DDBJ whole genome shotgun (WGS) entry which is preliminary data.</text>
</comment>
<feature type="domain" description="Glycosyl hydrolases family 2 sugar binding" evidence="2">
    <location>
        <begin position="2"/>
        <end position="111"/>
    </location>
</feature>
<dbReference type="Proteomes" id="UP000070633">
    <property type="component" value="Unassembled WGS sequence"/>
</dbReference>
<dbReference type="Gene3D" id="2.60.120.260">
    <property type="entry name" value="Galactose-binding domain-like"/>
    <property type="match status" value="1"/>
</dbReference>
<name>A0ABR5TJ51_9EURY</name>
<reference evidence="3 4" key="1">
    <citation type="journal article" date="2016" name="Sci. Rep.">
        <title>Metabolic traits of an uncultured archaeal lineage -MSBL1- from brine pools of the Red Sea.</title>
        <authorList>
            <person name="Mwirichia R."/>
            <person name="Alam I."/>
            <person name="Rashid M."/>
            <person name="Vinu M."/>
            <person name="Ba-Alawi W."/>
            <person name="Anthony Kamau A."/>
            <person name="Kamanda Ngugi D."/>
            <person name="Goker M."/>
            <person name="Klenk H.P."/>
            <person name="Bajic V."/>
            <person name="Stingl U."/>
        </authorList>
    </citation>
    <scope>NUCLEOTIDE SEQUENCE [LARGE SCALE GENOMIC DNA]</scope>
    <source>
        <strain evidence="3">SCGC-AAA382M17</strain>
    </source>
</reference>